<dbReference type="InterPro" id="IPR013149">
    <property type="entry name" value="ADH-like_C"/>
</dbReference>
<feature type="domain" description="Enoyl reductase (ER)" evidence="3">
    <location>
        <begin position="9"/>
        <end position="322"/>
    </location>
</feature>
<dbReference type="PANTHER" id="PTHR48106">
    <property type="entry name" value="QUINONE OXIDOREDUCTASE PIG3-RELATED"/>
    <property type="match status" value="1"/>
</dbReference>
<dbReference type="Gene3D" id="3.90.180.10">
    <property type="entry name" value="Medium-chain alcohol dehydrogenases, catalytic domain"/>
    <property type="match status" value="1"/>
</dbReference>
<evidence type="ECO:0000256" key="2">
    <source>
        <dbReference type="ARBA" id="ARBA00023002"/>
    </source>
</evidence>
<evidence type="ECO:0000313" key="5">
    <source>
        <dbReference type="Proteomes" id="UP000676456"/>
    </source>
</evidence>
<protein>
    <submittedName>
        <fullName evidence="4">NAD(P)H-quinone oxidoreductase</fullName>
    </submittedName>
</protein>
<dbReference type="EMBL" id="JAGYPN010000002">
    <property type="protein sequence ID" value="MBS4223534.1"/>
    <property type="molecule type" value="Genomic_DNA"/>
</dbReference>
<dbReference type="SUPFAM" id="SSF50129">
    <property type="entry name" value="GroES-like"/>
    <property type="match status" value="1"/>
</dbReference>
<name>A0A942UT80_9BACI</name>
<dbReference type="InterPro" id="IPR014189">
    <property type="entry name" value="Quinone_OxRdtase_PIG3"/>
</dbReference>
<sequence length="328" mass="35225">MKAILVEEGSQDLYIGEAEKPAIGKDELLVKVKASALNRADLLQKRGLYPPPEGASTILGLELSGVIEEVGENVEDWKKGDRICALLPGGGYAEYVTIPAEMAIPIPDNLSFEEAAAIPEVFLTAYLNMFWLGDLKKDETVLIHAGASGVGTAAIQLAREVGAKVIVTAGSAKKLELCLSLGADHAINYKEGPFAPKVKDATTGKGVNLILDFIGAPYWEQNISSLATNGKLILIGTMGGSKVDNVDLGKLLFKKLQVIGTALRSQPVDKKIALTKAFADFSLQKFAEGRLKPVIDSIWDWGEANEAHAYMEQNKNAGKIVLHVNDKE</sequence>
<dbReference type="InterPro" id="IPR013154">
    <property type="entry name" value="ADH-like_N"/>
</dbReference>
<dbReference type="Pfam" id="PF08240">
    <property type="entry name" value="ADH_N"/>
    <property type="match status" value="1"/>
</dbReference>
<accession>A0A942UT80</accession>
<keyword evidence="5" id="KW-1185">Reference proteome</keyword>
<comment type="caution">
    <text evidence="4">The sequence shown here is derived from an EMBL/GenBank/DDBJ whole genome shotgun (WGS) entry which is preliminary data.</text>
</comment>
<dbReference type="InterPro" id="IPR036291">
    <property type="entry name" value="NAD(P)-bd_dom_sf"/>
</dbReference>
<dbReference type="PANTHER" id="PTHR48106:SF18">
    <property type="entry name" value="QUINONE OXIDOREDUCTASE PIG3"/>
    <property type="match status" value="1"/>
</dbReference>
<gene>
    <name evidence="4" type="ORF">KHA91_12330</name>
</gene>
<evidence type="ECO:0000313" key="4">
    <source>
        <dbReference type="EMBL" id="MBS4223534.1"/>
    </source>
</evidence>
<dbReference type="InterPro" id="IPR020843">
    <property type="entry name" value="ER"/>
</dbReference>
<dbReference type="CDD" id="cd05276">
    <property type="entry name" value="p53_inducible_oxidoreductase"/>
    <property type="match status" value="1"/>
</dbReference>
<dbReference type="Gene3D" id="3.40.50.720">
    <property type="entry name" value="NAD(P)-binding Rossmann-like Domain"/>
    <property type="match status" value="1"/>
</dbReference>
<dbReference type="AlphaFoldDB" id="A0A942UT80"/>
<dbReference type="GO" id="GO:0048038">
    <property type="term" value="F:quinone binding"/>
    <property type="evidence" value="ECO:0007669"/>
    <property type="project" value="TreeGrafter"/>
</dbReference>
<evidence type="ECO:0000259" key="3">
    <source>
        <dbReference type="SMART" id="SM00829"/>
    </source>
</evidence>
<dbReference type="SUPFAM" id="SSF51735">
    <property type="entry name" value="NAD(P)-binding Rossmann-fold domains"/>
    <property type="match status" value="1"/>
</dbReference>
<dbReference type="RefSeq" id="WP_213098536.1">
    <property type="nucleotide sequence ID" value="NZ_JAGYPN010000002.1"/>
</dbReference>
<dbReference type="NCBIfam" id="TIGR02824">
    <property type="entry name" value="quinone_pig3"/>
    <property type="match status" value="1"/>
</dbReference>
<keyword evidence="1" id="KW-0521">NADP</keyword>
<dbReference type="InterPro" id="IPR011032">
    <property type="entry name" value="GroES-like_sf"/>
</dbReference>
<keyword evidence="2" id="KW-0560">Oxidoreductase</keyword>
<dbReference type="Pfam" id="PF00107">
    <property type="entry name" value="ADH_zinc_N"/>
    <property type="match status" value="1"/>
</dbReference>
<evidence type="ECO:0000256" key="1">
    <source>
        <dbReference type="ARBA" id="ARBA00022857"/>
    </source>
</evidence>
<dbReference type="SMART" id="SM00829">
    <property type="entry name" value="PKS_ER"/>
    <property type="match status" value="1"/>
</dbReference>
<proteinExistence type="predicted"/>
<reference evidence="4 5" key="1">
    <citation type="submission" date="2021-05" db="EMBL/GenBank/DDBJ databases">
        <title>Novel Bacillus species.</title>
        <authorList>
            <person name="Liu G."/>
        </authorList>
    </citation>
    <scope>NUCLEOTIDE SEQUENCE [LARGE SCALE GENOMIC DNA]</scope>
    <source>
        <strain evidence="4 5">FJAT-49682</strain>
    </source>
</reference>
<organism evidence="4 5">
    <name type="scientific">Lederbergia citrea</name>
    <dbReference type="NCBI Taxonomy" id="2833581"/>
    <lineage>
        <taxon>Bacteria</taxon>
        <taxon>Bacillati</taxon>
        <taxon>Bacillota</taxon>
        <taxon>Bacilli</taxon>
        <taxon>Bacillales</taxon>
        <taxon>Bacillaceae</taxon>
        <taxon>Lederbergia</taxon>
    </lineage>
</organism>
<dbReference type="Proteomes" id="UP000676456">
    <property type="component" value="Unassembled WGS sequence"/>
</dbReference>
<dbReference type="GO" id="GO:0003960">
    <property type="term" value="F:quinone reductase (NADPH) activity"/>
    <property type="evidence" value="ECO:0007669"/>
    <property type="project" value="TreeGrafter"/>
</dbReference>
<dbReference type="GO" id="GO:0070402">
    <property type="term" value="F:NADPH binding"/>
    <property type="evidence" value="ECO:0007669"/>
    <property type="project" value="TreeGrafter"/>
</dbReference>